<evidence type="ECO:0000256" key="3">
    <source>
        <dbReference type="ARBA" id="ARBA00023082"/>
    </source>
</evidence>
<dbReference type="InterPro" id="IPR013324">
    <property type="entry name" value="RNA_pol_sigma_r3/r4-like"/>
</dbReference>
<evidence type="ECO:0000256" key="1">
    <source>
        <dbReference type="ARBA" id="ARBA00010641"/>
    </source>
</evidence>
<evidence type="ECO:0000313" key="8">
    <source>
        <dbReference type="Proteomes" id="UP000662818"/>
    </source>
</evidence>
<keyword evidence="5" id="KW-0804">Transcription</keyword>
<accession>A0ABX7PEG7</accession>
<dbReference type="PANTHER" id="PTHR43133:SF8">
    <property type="entry name" value="RNA POLYMERASE SIGMA FACTOR HI_1459-RELATED"/>
    <property type="match status" value="1"/>
</dbReference>
<evidence type="ECO:0000256" key="2">
    <source>
        <dbReference type="ARBA" id="ARBA00023015"/>
    </source>
</evidence>
<protein>
    <submittedName>
        <fullName evidence="7">RNA polymerase subunit sigma-24</fullName>
    </submittedName>
</protein>
<dbReference type="InterPro" id="IPR014284">
    <property type="entry name" value="RNA_pol_sigma-70_dom"/>
</dbReference>
<feature type="domain" description="RNA polymerase sigma-70 region 2" evidence="6">
    <location>
        <begin position="30"/>
        <end position="96"/>
    </location>
</feature>
<proteinExistence type="inferred from homology"/>
<dbReference type="SUPFAM" id="SSF88659">
    <property type="entry name" value="Sigma3 and sigma4 domains of RNA polymerase sigma factors"/>
    <property type="match status" value="1"/>
</dbReference>
<evidence type="ECO:0000313" key="7">
    <source>
        <dbReference type="EMBL" id="QSR24333.1"/>
    </source>
</evidence>
<dbReference type="Pfam" id="PF04542">
    <property type="entry name" value="Sigma70_r2"/>
    <property type="match status" value="1"/>
</dbReference>
<sequence>MRDDATVPEPLSTLVPAAREGDQHAWDAIVDRFLPLVGAIVRGHRLSEVDGDDVSQTVWLRLVEHLGDLREPDALPGWIRTTTRNECLRLLAARGRVRPVDPQEDGAAGGLDAVEDDVAADDLLAAERRQLLRDALDELPAGRRDLLLLLLEDPPVGYEEISRRLGIPIGSIGPTRARALDQLRRTRSLRGLGPDLVGGERS</sequence>
<keyword evidence="3" id="KW-0731">Sigma factor</keyword>
<evidence type="ECO:0000256" key="4">
    <source>
        <dbReference type="ARBA" id="ARBA00023125"/>
    </source>
</evidence>
<keyword evidence="8" id="KW-1185">Reference proteome</keyword>
<dbReference type="InterPro" id="IPR007627">
    <property type="entry name" value="RNA_pol_sigma70_r2"/>
</dbReference>
<dbReference type="PANTHER" id="PTHR43133">
    <property type="entry name" value="RNA POLYMERASE ECF-TYPE SIGMA FACTO"/>
    <property type="match status" value="1"/>
</dbReference>
<comment type="similarity">
    <text evidence="1">Belongs to the sigma-70 factor family. ECF subfamily.</text>
</comment>
<evidence type="ECO:0000259" key="6">
    <source>
        <dbReference type="Pfam" id="PF04542"/>
    </source>
</evidence>
<organism evidence="7 8">
    <name type="scientific">Nocardioides aromaticivorans</name>
    <dbReference type="NCBI Taxonomy" id="200618"/>
    <lineage>
        <taxon>Bacteria</taxon>
        <taxon>Bacillati</taxon>
        <taxon>Actinomycetota</taxon>
        <taxon>Actinomycetes</taxon>
        <taxon>Propionibacteriales</taxon>
        <taxon>Nocardioidaceae</taxon>
        <taxon>Nocardioides</taxon>
    </lineage>
</organism>
<dbReference type="Gene3D" id="1.10.10.10">
    <property type="entry name" value="Winged helix-like DNA-binding domain superfamily/Winged helix DNA-binding domain"/>
    <property type="match status" value="1"/>
</dbReference>
<dbReference type="Proteomes" id="UP000662818">
    <property type="component" value="Chromosome"/>
</dbReference>
<dbReference type="Gene3D" id="1.10.1740.10">
    <property type="match status" value="1"/>
</dbReference>
<dbReference type="SUPFAM" id="SSF88946">
    <property type="entry name" value="Sigma2 domain of RNA polymerase sigma factors"/>
    <property type="match status" value="1"/>
</dbReference>
<dbReference type="NCBIfam" id="TIGR02937">
    <property type="entry name" value="sigma70-ECF"/>
    <property type="match status" value="1"/>
</dbReference>
<keyword evidence="4" id="KW-0238">DNA-binding</keyword>
<dbReference type="EMBL" id="CP022295">
    <property type="protein sequence ID" value="QSR24333.1"/>
    <property type="molecule type" value="Genomic_DNA"/>
</dbReference>
<reference evidence="7 8" key="1">
    <citation type="submission" date="2017-06" db="EMBL/GenBank/DDBJ databases">
        <title>Complete Genome Sequence of the Soil Carbazole-Degrading Bacterium Nocardioides aromaticivorans IC177.</title>
        <authorList>
            <person name="Vejarano F."/>
            <person name="Suzuki-Minakuchi C."/>
            <person name="Ohtsubo Y."/>
            <person name="Tsuda M."/>
            <person name="Okada K."/>
            <person name="Nojiri H."/>
        </authorList>
    </citation>
    <scope>NUCLEOTIDE SEQUENCE [LARGE SCALE GENOMIC DNA]</scope>
    <source>
        <strain evidence="7 8">IC177</strain>
    </source>
</reference>
<keyword evidence="2" id="KW-0805">Transcription regulation</keyword>
<evidence type="ECO:0000256" key="5">
    <source>
        <dbReference type="ARBA" id="ARBA00023163"/>
    </source>
</evidence>
<dbReference type="InterPro" id="IPR039425">
    <property type="entry name" value="RNA_pol_sigma-70-like"/>
</dbReference>
<name>A0ABX7PEG7_9ACTN</name>
<gene>
    <name evidence="7" type="ORF">CFH99_01675</name>
</gene>
<dbReference type="InterPro" id="IPR036388">
    <property type="entry name" value="WH-like_DNA-bd_sf"/>
</dbReference>
<dbReference type="InterPro" id="IPR013325">
    <property type="entry name" value="RNA_pol_sigma_r2"/>
</dbReference>